<evidence type="ECO:0000256" key="15">
    <source>
        <dbReference type="ARBA" id="ARBA00023136"/>
    </source>
</evidence>
<evidence type="ECO:0000256" key="11">
    <source>
        <dbReference type="ARBA" id="ARBA00022692"/>
    </source>
</evidence>
<dbReference type="EC" id="2.7.7.41" evidence="6"/>
<evidence type="ECO:0000256" key="2">
    <source>
        <dbReference type="ARBA" id="ARBA00004651"/>
    </source>
</evidence>
<dbReference type="GO" id="GO:0005886">
    <property type="term" value="C:plasma membrane"/>
    <property type="evidence" value="ECO:0007669"/>
    <property type="project" value="UniProtKB-SubCell"/>
</dbReference>
<reference evidence="25 26" key="1">
    <citation type="submission" date="2016-10" db="EMBL/GenBank/DDBJ databases">
        <authorList>
            <person name="de Groot N.N."/>
        </authorList>
    </citation>
    <scope>NUCLEOTIDE SEQUENCE [LARGE SCALE GENOMIC DNA]</scope>
    <source>
        <strain evidence="25 26">S5-249</strain>
    </source>
</reference>
<organism evidence="25 26">
    <name type="scientific">Sphingomonas jatrophae</name>
    <dbReference type="NCBI Taxonomy" id="1166337"/>
    <lineage>
        <taxon>Bacteria</taxon>
        <taxon>Pseudomonadati</taxon>
        <taxon>Pseudomonadota</taxon>
        <taxon>Alphaproteobacteria</taxon>
        <taxon>Sphingomonadales</taxon>
        <taxon>Sphingomonadaceae</taxon>
        <taxon>Sphingomonas</taxon>
    </lineage>
</organism>
<keyword evidence="11 24" id="KW-0812">Transmembrane</keyword>
<keyword evidence="8" id="KW-1003">Cell membrane</keyword>
<evidence type="ECO:0000256" key="6">
    <source>
        <dbReference type="ARBA" id="ARBA00012487"/>
    </source>
</evidence>
<keyword evidence="26" id="KW-1185">Reference proteome</keyword>
<evidence type="ECO:0000256" key="14">
    <source>
        <dbReference type="ARBA" id="ARBA00023098"/>
    </source>
</evidence>
<name>A0A1I6JPN3_9SPHN</name>
<evidence type="ECO:0000256" key="10">
    <source>
        <dbReference type="ARBA" id="ARBA00022679"/>
    </source>
</evidence>
<dbReference type="STRING" id="1166337.SAMN05192580_0633"/>
<sequence>MIRRVAGAAAAARRTDLGRRALAGVVMVVVALVLLALGGWPFWLFVVAVSAAMLAEWAGLMHAPMGRTRVAVLLYVLALFAATPALFGPNRDAVALLASAAIVVALALGSVRLGSGLAYVGLPAIGLLYLRTLPGGFWLALWVLAVVAATDTGAYFAGRAIGGPKLAPRLSPSKTWAGLLGGAVAALVLGAALAVAGRLPAAFLGLGGVMAVLAQMGDLFESWLKRRAGVKDSGRILPGHGGVLDRADGLVPVAALVAALIAGHAL</sequence>
<keyword evidence="16" id="KW-0594">Phospholipid biosynthesis</keyword>
<evidence type="ECO:0000256" key="13">
    <source>
        <dbReference type="ARBA" id="ARBA00022989"/>
    </source>
</evidence>
<evidence type="ECO:0000256" key="18">
    <source>
        <dbReference type="ARBA" id="ARBA00029893"/>
    </source>
</evidence>
<evidence type="ECO:0000256" key="17">
    <source>
        <dbReference type="ARBA" id="ARBA00023264"/>
    </source>
</evidence>
<proteinExistence type="inferred from homology"/>
<evidence type="ECO:0000256" key="24">
    <source>
        <dbReference type="SAM" id="Phobius"/>
    </source>
</evidence>
<comment type="similarity">
    <text evidence="5">Belongs to the CDS family.</text>
</comment>
<evidence type="ECO:0000313" key="25">
    <source>
        <dbReference type="EMBL" id="SFR80871.1"/>
    </source>
</evidence>
<feature type="transmembrane region" description="Helical" evidence="24">
    <location>
        <begin position="21"/>
        <end position="37"/>
    </location>
</feature>
<evidence type="ECO:0000256" key="8">
    <source>
        <dbReference type="ARBA" id="ARBA00022475"/>
    </source>
</evidence>
<dbReference type="RefSeq" id="WP_093310579.1">
    <property type="nucleotide sequence ID" value="NZ_FOZG01000001.1"/>
</dbReference>
<evidence type="ECO:0000256" key="12">
    <source>
        <dbReference type="ARBA" id="ARBA00022695"/>
    </source>
</evidence>
<evidence type="ECO:0000256" key="16">
    <source>
        <dbReference type="ARBA" id="ARBA00023209"/>
    </source>
</evidence>
<evidence type="ECO:0000256" key="9">
    <source>
        <dbReference type="ARBA" id="ARBA00022516"/>
    </source>
</evidence>
<feature type="transmembrane region" description="Helical" evidence="24">
    <location>
        <begin position="177"/>
        <end position="196"/>
    </location>
</feature>
<evidence type="ECO:0000256" key="7">
    <source>
        <dbReference type="ARBA" id="ARBA00019373"/>
    </source>
</evidence>
<evidence type="ECO:0000256" key="4">
    <source>
        <dbReference type="ARBA" id="ARBA00005189"/>
    </source>
</evidence>
<keyword evidence="14" id="KW-0443">Lipid metabolism</keyword>
<comment type="subcellular location">
    <subcellularLocation>
        <location evidence="2">Cell membrane</location>
        <topology evidence="2">Multi-pass membrane protein</topology>
    </subcellularLocation>
</comment>
<dbReference type="PANTHER" id="PTHR46382">
    <property type="entry name" value="PHOSPHATIDATE CYTIDYLYLTRANSFERASE"/>
    <property type="match status" value="1"/>
</dbReference>
<gene>
    <name evidence="25" type="ORF">SAMN05192580_0633</name>
</gene>
<dbReference type="EMBL" id="FOZG01000001">
    <property type="protein sequence ID" value="SFR80871.1"/>
    <property type="molecule type" value="Genomic_DNA"/>
</dbReference>
<dbReference type="Proteomes" id="UP000198824">
    <property type="component" value="Unassembled WGS sequence"/>
</dbReference>
<dbReference type="AlphaFoldDB" id="A0A1I6JPN3"/>
<evidence type="ECO:0000256" key="3">
    <source>
        <dbReference type="ARBA" id="ARBA00005119"/>
    </source>
</evidence>
<keyword evidence="9" id="KW-0444">Lipid biosynthesis</keyword>
<accession>A0A1I6JPN3</accession>
<evidence type="ECO:0000313" key="26">
    <source>
        <dbReference type="Proteomes" id="UP000198824"/>
    </source>
</evidence>
<evidence type="ECO:0000256" key="20">
    <source>
        <dbReference type="ARBA" id="ARBA00032253"/>
    </source>
</evidence>
<evidence type="ECO:0000256" key="22">
    <source>
        <dbReference type="ARBA" id="ARBA00032743"/>
    </source>
</evidence>
<keyword evidence="13 24" id="KW-1133">Transmembrane helix</keyword>
<feature type="transmembrane region" description="Helical" evidence="24">
    <location>
        <begin position="139"/>
        <end position="157"/>
    </location>
</feature>
<dbReference type="GO" id="GO:0016024">
    <property type="term" value="P:CDP-diacylglycerol biosynthetic process"/>
    <property type="evidence" value="ECO:0007669"/>
    <property type="project" value="TreeGrafter"/>
</dbReference>
<evidence type="ECO:0000256" key="1">
    <source>
        <dbReference type="ARBA" id="ARBA00001698"/>
    </source>
</evidence>
<keyword evidence="15 24" id="KW-0472">Membrane</keyword>
<evidence type="ECO:0000256" key="19">
    <source>
        <dbReference type="ARBA" id="ARBA00031825"/>
    </source>
</evidence>
<dbReference type="Pfam" id="PF01148">
    <property type="entry name" value="CTP_transf_1"/>
    <property type="match status" value="1"/>
</dbReference>
<comment type="catalytic activity">
    <reaction evidence="1">
        <text>a 1,2-diacyl-sn-glycero-3-phosphate + CTP + H(+) = a CDP-1,2-diacyl-sn-glycerol + diphosphate</text>
        <dbReference type="Rhea" id="RHEA:16229"/>
        <dbReference type="ChEBI" id="CHEBI:15378"/>
        <dbReference type="ChEBI" id="CHEBI:33019"/>
        <dbReference type="ChEBI" id="CHEBI:37563"/>
        <dbReference type="ChEBI" id="CHEBI:58332"/>
        <dbReference type="ChEBI" id="CHEBI:58608"/>
        <dbReference type="EC" id="2.7.7.41"/>
    </reaction>
</comment>
<evidence type="ECO:0000256" key="23">
    <source>
        <dbReference type="ARBA" id="ARBA00033406"/>
    </source>
</evidence>
<comment type="pathway">
    <text evidence="3">Phospholipid metabolism; CDP-diacylglycerol biosynthesis; CDP-diacylglycerol from sn-glycerol 3-phosphate: step 3/3.</text>
</comment>
<keyword evidence="17" id="KW-1208">Phospholipid metabolism</keyword>
<dbReference type="PANTHER" id="PTHR46382:SF1">
    <property type="entry name" value="PHOSPHATIDATE CYTIDYLYLTRANSFERASE"/>
    <property type="match status" value="1"/>
</dbReference>
<feature type="transmembrane region" description="Helical" evidence="24">
    <location>
        <begin position="202"/>
        <end position="220"/>
    </location>
</feature>
<evidence type="ECO:0000256" key="5">
    <source>
        <dbReference type="ARBA" id="ARBA00010185"/>
    </source>
</evidence>
<dbReference type="GO" id="GO:0004605">
    <property type="term" value="F:phosphatidate cytidylyltransferase activity"/>
    <property type="evidence" value="ECO:0007669"/>
    <property type="project" value="UniProtKB-EC"/>
</dbReference>
<comment type="pathway">
    <text evidence="4">Lipid metabolism.</text>
</comment>
<feature type="transmembrane region" description="Helical" evidence="24">
    <location>
        <begin position="93"/>
        <end position="109"/>
    </location>
</feature>
<evidence type="ECO:0000256" key="21">
    <source>
        <dbReference type="ARBA" id="ARBA00032396"/>
    </source>
</evidence>
<protein>
    <recommendedName>
        <fullName evidence="7">Phosphatidate cytidylyltransferase</fullName>
        <ecNumber evidence="6">2.7.7.41</ecNumber>
    </recommendedName>
    <alternativeName>
        <fullName evidence="20">CDP-DAG synthase</fullName>
    </alternativeName>
    <alternativeName>
        <fullName evidence="22">CDP-DG synthase</fullName>
    </alternativeName>
    <alternativeName>
        <fullName evidence="18">CDP-diacylglycerol synthase</fullName>
    </alternativeName>
    <alternativeName>
        <fullName evidence="21">CDP-diglyceride pyrophosphorylase</fullName>
    </alternativeName>
    <alternativeName>
        <fullName evidence="23">CDP-diglyceride synthase</fullName>
    </alternativeName>
    <alternativeName>
        <fullName evidence="19">CTP:phosphatidate cytidylyltransferase</fullName>
    </alternativeName>
</protein>
<keyword evidence="10 25" id="KW-0808">Transferase</keyword>
<dbReference type="OrthoDB" id="9799199at2"/>
<feature type="transmembrane region" description="Helical" evidence="24">
    <location>
        <begin position="70"/>
        <end position="87"/>
    </location>
</feature>
<keyword evidence="12 25" id="KW-0548">Nucleotidyltransferase</keyword>